<dbReference type="EMBL" id="HG793137">
    <property type="protein sequence ID" value="CRL20305.1"/>
    <property type="molecule type" value="Genomic_DNA"/>
</dbReference>
<reference evidence="1 2" key="1">
    <citation type="journal article" date="2014" name="Nat. Commun.">
        <title>Multiple recent horizontal transfers of a large genomic region in cheese making fungi.</title>
        <authorList>
            <person name="Cheeseman K."/>
            <person name="Ropars J."/>
            <person name="Renault P."/>
            <person name="Dupont J."/>
            <person name="Gouzy J."/>
            <person name="Branca A."/>
            <person name="Abraham A.L."/>
            <person name="Ceppi M."/>
            <person name="Conseiller E."/>
            <person name="Debuchy R."/>
            <person name="Malagnac F."/>
            <person name="Goarin A."/>
            <person name="Silar P."/>
            <person name="Lacoste S."/>
            <person name="Sallet E."/>
            <person name="Bensimon A."/>
            <person name="Giraud T."/>
            <person name="Brygoo Y."/>
        </authorList>
    </citation>
    <scope>NUCLEOTIDE SEQUENCE [LARGE SCALE GENOMIC DNA]</scope>
    <source>
        <strain evidence="2">FM 013</strain>
    </source>
</reference>
<organism evidence="1 2">
    <name type="scientific">Penicillium camemberti (strain FM 013)</name>
    <dbReference type="NCBI Taxonomy" id="1429867"/>
    <lineage>
        <taxon>Eukaryota</taxon>
        <taxon>Fungi</taxon>
        <taxon>Dikarya</taxon>
        <taxon>Ascomycota</taxon>
        <taxon>Pezizomycotina</taxon>
        <taxon>Eurotiomycetes</taxon>
        <taxon>Eurotiomycetidae</taxon>
        <taxon>Eurotiales</taxon>
        <taxon>Aspergillaceae</taxon>
        <taxon>Penicillium</taxon>
    </lineage>
</organism>
<keyword evidence="2" id="KW-1185">Reference proteome</keyword>
<dbReference type="Proteomes" id="UP000053732">
    <property type="component" value="Unassembled WGS sequence"/>
</dbReference>
<name>A0A0G4P1W2_PENC3</name>
<gene>
    <name evidence="1" type="ORF">PCAMFM013_S004g000245</name>
</gene>
<evidence type="ECO:0000313" key="1">
    <source>
        <dbReference type="EMBL" id="CRL20305.1"/>
    </source>
</evidence>
<dbReference type="AlphaFoldDB" id="A0A0G4P1W2"/>
<accession>A0A0G4P1W2</accession>
<proteinExistence type="predicted"/>
<protein>
    <submittedName>
        <fullName evidence="1">Str. FM013</fullName>
    </submittedName>
</protein>
<evidence type="ECO:0000313" key="2">
    <source>
        <dbReference type="Proteomes" id="UP000053732"/>
    </source>
</evidence>
<sequence>MNPRRIHASPLYGVGLEPDIGTELDYPMHHAGGLYRNMCAPVSQTFTAADTCICAISTGLRVPRHTRYFLNYLAQHLLSGSRSSVG</sequence>